<gene>
    <name evidence="1" type="ORF">C8N35_1011103</name>
</gene>
<proteinExistence type="predicted"/>
<evidence type="ECO:0000313" key="1">
    <source>
        <dbReference type="EMBL" id="PTW63054.1"/>
    </source>
</evidence>
<dbReference type="AlphaFoldDB" id="A0A2T5VH35"/>
<dbReference type="Proteomes" id="UP000244081">
    <property type="component" value="Unassembled WGS sequence"/>
</dbReference>
<keyword evidence="2" id="KW-1185">Reference proteome</keyword>
<evidence type="ECO:0000313" key="2">
    <source>
        <dbReference type="Proteomes" id="UP000244081"/>
    </source>
</evidence>
<organism evidence="1 2">
    <name type="scientific">Breoghania corrubedonensis</name>
    <dbReference type="NCBI Taxonomy" id="665038"/>
    <lineage>
        <taxon>Bacteria</taxon>
        <taxon>Pseudomonadati</taxon>
        <taxon>Pseudomonadota</taxon>
        <taxon>Alphaproteobacteria</taxon>
        <taxon>Hyphomicrobiales</taxon>
        <taxon>Stappiaceae</taxon>
        <taxon>Breoghania</taxon>
    </lineage>
</organism>
<comment type="caution">
    <text evidence="1">The sequence shown here is derived from an EMBL/GenBank/DDBJ whole genome shotgun (WGS) entry which is preliminary data.</text>
</comment>
<protein>
    <submittedName>
        <fullName evidence="1">Uncharacterized protein</fullName>
    </submittedName>
</protein>
<dbReference type="EMBL" id="QAYG01000001">
    <property type="protein sequence ID" value="PTW63054.1"/>
    <property type="molecule type" value="Genomic_DNA"/>
</dbReference>
<reference evidence="1 2" key="1">
    <citation type="submission" date="2018-04" db="EMBL/GenBank/DDBJ databases">
        <title>Genomic Encyclopedia of Archaeal and Bacterial Type Strains, Phase II (KMG-II): from individual species to whole genera.</title>
        <authorList>
            <person name="Goeker M."/>
        </authorList>
    </citation>
    <scope>NUCLEOTIDE SEQUENCE [LARGE SCALE GENOMIC DNA]</scope>
    <source>
        <strain evidence="1 2">DSM 23382</strain>
    </source>
</reference>
<accession>A0A2T5VH35</accession>
<sequence>MALAARLPYSVMVPRDTAGHSVATGHSGRSSCRNRHLAGIVSPDEAAKRHNCGHCVVRDRIGPQMYFSPFWARRSRML</sequence>
<name>A0A2T5VH35_9HYPH</name>